<organism evidence="1 2">
    <name type="scientific">Anopheles merus</name>
    <name type="common">Mosquito</name>
    <dbReference type="NCBI Taxonomy" id="30066"/>
    <lineage>
        <taxon>Eukaryota</taxon>
        <taxon>Metazoa</taxon>
        <taxon>Ecdysozoa</taxon>
        <taxon>Arthropoda</taxon>
        <taxon>Hexapoda</taxon>
        <taxon>Insecta</taxon>
        <taxon>Pterygota</taxon>
        <taxon>Neoptera</taxon>
        <taxon>Endopterygota</taxon>
        <taxon>Diptera</taxon>
        <taxon>Nematocera</taxon>
        <taxon>Culicoidea</taxon>
        <taxon>Culicidae</taxon>
        <taxon>Anophelinae</taxon>
        <taxon>Anopheles</taxon>
    </lineage>
</organism>
<evidence type="ECO:0000313" key="2">
    <source>
        <dbReference type="Proteomes" id="UP000075903"/>
    </source>
</evidence>
<evidence type="ECO:0000313" key="1">
    <source>
        <dbReference type="EnsemblMetazoa" id="AMEM003830-PA"/>
    </source>
</evidence>
<dbReference type="VEuPathDB" id="VectorBase:AMEM003830"/>
<proteinExistence type="predicted"/>
<dbReference type="EnsemblMetazoa" id="AMEM003830-RA">
    <property type="protein sequence ID" value="AMEM003830-PA"/>
    <property type="gene ID" value="AMEM003830"/>
</dbReference>
<dbReference type="Proteomes" id="UP000075903">
    <property type="component" value="Unassembled WGS sequence"/>
</dbReference>
<accession>A0A182UUE4</accession>
<keyword evidence="2" id="KW-1185">Reference proteome</keyword>
<sequence length="152" mass="17525">MYKGQTQKVYHCEEQCLSRLRLCEEEYITSGVVPCRYRNDFTADSFFSAYDEMLMQPRMFSTRSTRQFSTICRIALSVICVQFWSFSVVSRGSHLVMISMQRSVIVRHSLKSTTSSEGQPSASRSMPWSLICSSRAKLISFSSLKLKQRSKE</sequence>
<dbReference type="AlphaFoldDB" id="A0A182UUE4"/>
<name>A0A182UUE4_ANOME</name>
<reference evidence="1" key="1">
    <citation type="submission" date="2020-05" db="UniProtKB">
        <authorList>
            <consortium name="EnsemblMetazoa"/>
        </authorList>
    </citation>
    <scope>IDENTIFICATION</scope>
    <source>
        <strain evidence="1">MAF</strain>
    </source>
</reference>
<protein>
    <submittedName>
        <fullName evidence="1">Uncharacterized protein</fullName>
    </submittedName>
</protein>